<dbReference type="RefSeq" id="WP_166256855.1">
    <property type="nucleotide sequence ID" value="NZ_JAAMOW010000005.1"/>
</dbReference>
<sequence>MILGLWMALVLVLAGLWLTRPLWRRAAPRTQARKRANVVAYQTRVAEIEADLAAAVLDVESARQLRDEAGARLLHDADTVAAVDAAAAAPPRHLRWTLAVIVLLALASGLFYWRSDSWRTRDLIALAQSDPAAAQRQMIDGMVAKLETHLHAEPADAEGWAMLGRSYVVLQRFADAAKAYARANALTVEQPHADWLVAAGASLGMASDGHDLKPGRALFEQALTLEPGNAEALWYGGLAALQSGDYGAAYAEWLKLRGQDLPDDIREVLEQHLPELAAKAGQTLPPATALAAAAPAAAANGVSLIVHVRISDALKAQIKPGMTLLVFAKAATGPPMPLAVQRIDTPTLPLTVTLDDSEAMMPAMKMSGFANWVITARLTASGGAQALSGDLEGSHPVARADAGQPLDLVIDRQLP</sequence>
<keyword evidence="2" id="KW-0677">Repeat</keyword>
<feature type="transmembrane region" description="Helical" evidence="5">
    <location>
        <begin position="94"/>
        <end position="113"/>
    </location>
</feature>
<keyword evidence="3" id="KW-0201">Cytochrome c-type biogenesis</keyword>
<keyword evidence="5" id="KW-0812">Transmembrane</keyword>
<evidence type="ECO:0000256" key="5">
    <source>
        <dbReference type="SAM" id="Phobius"/>
    </source>
</evidence>
<keyword evidence="4" id="KW-0802">TPR repeat</keyword>
<dbReference type="EMBL" id="JAAMOW010000005">
    <property type="protein sequence ID" value="NGY05422.1"/>
    <property type="molecule type" value="Genomic_DNA"/>
</dbReference>
<accession>A0A6M2BS19</accession>
<keyword evidence="9" id="KW-1185">Reference proteome</keyword>
<dbReference type="PANTHER" id="PTHR47870">
    <property type="entry name" value="CYTOCHROME C-TYPE BIOGENESIS PROTEIN CCMH"/>
    <property type="match status" value="1"/>
</dbReference>
<dbReference type="GO" id="GO:0030313">
    <property type="term" value="C:cell envelope"/>
    <property type="evidence" value="ECO:0007669"/>
    <property type="project" value="UniProtKB-SubCell"/>
</dbReference>
<protein>
    <submittedName>
        <fullName evidence="8">C-type cytochrome biogenesis protein CcmI</fullName>
    </submittedName>
</protein>
<proteinExistence type="predicted"/>
<evidence type="ECO:0000256" key="1">
    <source>
        <dbReference type="ARBA" id="ARBA00004196"/>
    </source>
</evidence>
<dbReference type="AlphaFoldDB" id="A0A6M2BS19"/>
<keyword evidence="5" id="KW-0472">Membrane</keyword>
<dbReference type="SUPFAM" id="SSF48452">
    <property type="entry name" value="TPR-like"/>
    <property type="match status" value="1"/>
</dbReference>
<evidence type="ECO:0000256" key="3">
    <source>
        <dbReference type="ARBA" id="ARBA00022748"/>
    </source>
</evidence>
<dbReference type="Gene3D" id="1.25.40.10">
    <property type="entry name" value="Tetratricopeptide repeat domain"/>
    <property type="match status" value="1"/>
</dbReference>
<evidence type="ECO:0000256" key="2">
    <source>
        <dbReference type="ARBA" id="ARBA00022737"/>
    </source>
</evidence>
<gene>
    <name evidence="8" type="primary">ccmI</name>
    <name evidence="8" type="ORF">G7Y85_11630</name>
</gene>
<dbReference type="InterPro" id="IPR056413">
    <property type="entry name" value="TPR_CcmH_CycH"/>
</dbReference>
<feature type="domain" description="Cytochrome c-type biogenesis protein H Ig-like" evidence="6">
    <location>
        <begin position="306"/>
        <end position="411"/>
    </location>
</feature>
<dbReference type="InterPro" id="IPR017560">
    <property type="entry name" value="Cyt_c_biogenesis_CcmI"/>
</dbReference>
<dbReference type="InterPro" id="IPR051263">
    <property type="entry name" value="C-type_cytochrome_biogenesis"/>
</dbReference>
<evidence type="ECO:0000313" key="9">
    <source>
        <dbReference type="Proteomes" id="UP000472676"/>
    </source>
</evidence>
<dbReference type="GO" id="GO:0005886">
    <property type="term" value="C:plasma membrane"/>
    <property type="evidence" value="ECO:0007669"/>
    <property type="project" value="TreeGrafter"/>
</dbReference>
<organism evidence="8 9">
    <name type="scientific">Solimonas terrae</name>
    <dbReference type="NCBI Taxonomy" id="1396819"/>
    <lineage>
        <taxon>Bacteria</taxon>
        <taxon>Pseudomonadati</taxon>
        <taxon>Pseudomonadota</taxon>
        <taxon>Gammaproteobacteria</taxon>
        <taxon>Nevskiales</taxon>
        <taxon>Nevskiaceae</taxon>
        <taxon>Solimonas</taxon>
    </lineage>
</organism>
<dbReference type="InterPro" id="IPR056412">
    <property type="entry name" value="Ig_CycH"/>
</dbReference>
<dbReference type="Pfam" id="PF23892">
    <property type="entry name" value="Ig_CycH"/>
    <property type="match status" value="1"/>
</dbReference>
<comment type="caution">
    <text evidence="8">The sequence shown here is derived from an EMBL/GenBank/DDBJ whole genome shotgun (WGS) entry which is preliminary data.</text>
</comment>
<evidence type="ECO:0000259" key="7">
    <source>
        <dbReference type="Pfam" id="PF23914"/>
    </source>
</evidence>
<dbReference type="Proteomes" id="UP000472676">
    <property type="component" value="Unassembled WGS sequence"/>
</dbReference>
<reference evidence="8 9" key="1">
    <citation type="journal article" date="2014" name="Int. J. Syst. Evol. Microbiol.">
        <title>Solimonas terrae sp. nov., isolated from soil.</title>
        <authorList>
            <person name="Kim S.J."/>
            <person name="Moon J.Y."/>
            <person name="Weon H.Y."/>
            <person name="Ahn J.H."/>
            <person name="Chen W.M."/>
            <person name="Kwon S.W."/>
        </authorList>
    </citation>
    <scope>NUCLEOTIDE SEQUENCE [LARGE SCALE GENOMIC DNA]</scope>
    <source>
        <strain evidence="8 9">KIS83-12</strain>
    </source>
</reference>
<evidence type="ECO:0000256" key="4">
    <source>
        <dbReference type="ARBA" id="ARBA00022803"/>
    </source>
</evidence>
<name>A0A6M2BS19_9GAMM</name>
<evidence type="ECO:0000313" key="8">
    <source>
        <dbReference type="EMBL" id="NGY05422.1"/>
    </source>
</evidence>
<dbReference type="PANTHER" id="PTHR47870:SF1">
    <property type="entry name" value="CYTOCHROME C-TYPE BIOGENESIS PROTEIN CCMH"/>
    <property type="match status" value="1"/>
</dbReference>
<dbReference type="Pfam" id="PF23914">
    <property type="entry name" value="TPR_CcmH_CycH"/>
    <property type="match status" value="1"/>
</dbReference>
<comment type="subcellular location">
    <subcellularLocation>
        <location evidence="1">Cell envelope</location>
    </subcellularLocation>
</comment>
<keyword evidence="5" id="KW-1133">Transmembrane helix</keyword>
<evidence type="ECO:0000259" key="6">
    <source>
        <dbReference type="Pfam" id="PF23892"/>
    </source>
</evidence>
<dbReference type="InterPro" id="IPR011990">
    <property type="entry name" value="TPR-like_helical_dom_sf"/>
</dbReference>
<dbReference type="NCBIfam" id="TIGR03142">
    <property type="entry name" value="cytochro_ccmI"/>
    <property type="match status" value="1"/>
</dbReference>
<feature type="domain" description="Cytochrome c-type biogenesis protein H TPR" evidence="7">
    <location>
        <begin position="137"/>
        <end position="258"/>
    </location>
</feature>
<dbReference type="GO" id="GO:0017004">
    <property type="term" value="P:cytochrome complex assembly"/>
    <property type="evidence" value="ECO:0007669"/>
    <property type="project" value="UniProtKB-KW"/>
</dbReference>